<name>A0A6A1WHT4_9ROSI</name>
<evidence type="ECO:0000256" key="1">
    <source>
        <dbReference type="SAM" id="Phobius"/>
    </source>
</evidence>
<keyword evidence="1" id="KW-0472">Membrane</keyword>
<evidence type="ECO:0000313" key="3">
    <source>
        <dbReference type="Proteomes" id="UP000516437"/>
    </source>
</evidence>
<keyword evidence="1" id="KW-0812">Transmembrane</keyword>
<accession>A0A6A1WHT4</accession>
<dbReference type="Proteomes" id="UP000516437">
    <property type="component" value="Chromosome 1"/>
</dbReference>
<reference evidence="2 3" key="1">
    <citation type="journal article" date="2019" name="Plant Biotechnol. J.">
        <title>The red bayberry genome and genetic basis of sex determination.</title>
        <authorList>
            <person name="Jia H.M."/>
            <person name="Jia H.J."/>
            <person name="Cai Q.L."/>
            <person name="Wang Y."/>
            <person name="Zhao H.B."/>
            <person name="Yang W.F."/>
            <person name="Wang G.Y."/>
            <person name="Li Y.H."/>
            <person name="Zhan D.L."/>
            <person name="Shen Y.T."/>
            <person name="Niu Q.F."/>
            <person name="Chang L."/>
            <person name="Qiu J."/>
            <person name="Zhao L."/>
            <person name="Xie H.B."/>
            <person name="Fu W.Y."/>
            <person name="Jin J."/>
            <person name="Li X.W."/>
            <person name="Jiao Y."/>
            <person name="Zhou C.C."/>
            <person name="Tu T."/>
            <person name="Chai C.Y."/>
            <person name="Gao J.L."/>
            <person name="Fan L.J."/>
            <person name="van de Weg E."/>
            <person name="Wang J.Y."/>
            <person name="Gao Z.S."/>
        </authorList>
    </citation>
    <scope>NUCLEOTIDE SEQUENCE [LARGE SCALE GENOMIC DNA]</scope>
    <source>
        <tissue evidence="2">Leaves</tissue>
    </source>
</reference>
<proteinExistence type="predicted"/>
<protein>
    <submittedName>
        <fullName evidence="2">Uncharacterized protein</fullName>
    </submittedName>
</protein>
<evidence type="ECO:0000313" key="2">
    <source>
        <dbReference type="EMBL" id="KAB1224899.1"/>
    </source>
</evidence>
<sequence>MESIDTTTVAGTKSHVEAIDLWAGSLVFLLEFALFWVTNSKAFEGVVLVVSWINCLTTWAMFLWGARSRGARFAFPRFVLPNQQPYGRGVDYFDKYAAIGLVIFSTVQMFVKFSGLKFSAALILSSGILCTKWSIERQKRRSD</sequence>
<organism evidence="2 3">
    <name type="scientific">Morella rubra</name>
    <name type="common">Chinese bayberry</name>
    <dbReference type="NCBI Taxonomy" id="262757"/>
    <lineage>
        <taxon>Eukaryota</taxon>
        <taxon>Viridiplantae</taxon>
        <taxon>Streptophyta</taxon>
        <taxon>Embryophyta</taxon>
        <taxon>Tracheophyta</taxon>
        <taxon>Spermatophyta</taxon>
        <taxon>Magnoliopsida</taxon>
        <taxon>eudicotyledons</taxon>
        <taxon>Gunneridae</taxon>
        <taxon>Pentapetalae</taxon>
        <taxon>rosids</taxon>
        <taxon>fabids</taxon>
        <taxon>Fagales</taxon>
        <taxon>Myricaceae</taxon>
        <taxon>Morella</taxon>
    </lineage>
</organism>
<gene>
    <name evidence="2" type="ORF">CJ030_MR1G008827</name>
</gene>
<feature type="transmembrane region" description="Helical" evidence="1">
    <location>
        <begin position="21"/>
        <end position="39"/>
    </location>
</feature>
<keyword evidence="1" id="KW-1133">Transmembrane helix</keyword>
<comment type="caution">
    <text evidence="2">The sequence shown here is derived from an EMBL/GenBank/DDBJ whole genome shotgun (WGS) entry which is preliminary data.</text>
</comment>
<dbReference type="EMBL" id="RXIC02000019">
    <property type="protein sequence ID" value="KAB1224899.1"/>
    <property type="molecule type" value="Genomic_DNA"/>
</dbReference>
<feature type="transmembrane region" description="Helical" evidence="1">
    <location>
        <begin position="45"/>
        <end position="66"/>
    </location>
</feature>
<keyword evidence="3" id="KW-1185">Reference proteome</keyword>
<dbReference type="AlphaFoldDB" id="A0A6A1WHT4"/>